<dbReference type="HOGENOM" id="CLU_035990_6_4_10"/>
<dbReference type="Proteomes" id="UP000032417">
    <property type="component" value="Chromosome 1"/>
</dbReference>
<keyword evidence="2 8" id="KW-0645">Protease</keyword>
<keyword evidence="6" id="KW-0238">DNA-binding</keyword>
<comment type="similarity">
    <text evidence="1 8">Belongs to the SOS response-associated peptidase family.</text>
</comment>
<name>A0A098C171_9BACT</name>
<evidence type="ECO:0000256" key="7">
    <source>
        <dbReference type="ARBA" id="ARBA00023239"/>
    </source>
</evidence>
<dbReference type="Pfam" id="PF02586">
    <property type="entry name" value="SRAP"/>
    <property type="match status" value="1"/>
</dbReference>
<evidence type="ECO:0000256" key="8">
    <source>
        <dbReference type="RuleBase" id="RU364100"/>
    </source>
</evidence>
<evidence type="ECO:0000256" key="4">
    <source>
        <dbReference type="ARBA" id="ARBA00022801"/>
    </source>
</evidence>
<dbReference type="GO" id="GO:0008233">
    <property type="term" value="F:peptidase activity"/>
    <property type="evidence" value="ECO:0007669"/>
    <property type="project" value="UniProtKB-KW"/>
</dbReference>
<dbReference type="GO" id="GO:0016829">
    <property type="term" value="F:lyase activity"/>
    <property type="evidence" value="ECO:0007669"/>
    <property type="project" value="UniProtKB-KW"/>
</dbReference>
<keyword evidence="10" id="KW-1185">Reference proteome</keyword>
<dbReference type="EC" id="3.4.-.-" evidence="8"/>
<dbReference type="GO" id="GO:0006508">
    <property type="term" value="P:proteolysis"/>
    <property type="evidence" value="ECO:0007669"/>
    <property type="project" value="UniProtKB-KW"/>
</dbReference>
<protein>
    <recommendedName>
        <fullName evidence="8">Abasic site processing protein</fullName>
        <ecNumber evidence="8">3.4.-.-</ecNumber>
    </recommendedName>
</protein>
<evidence type="ECO:0000313" key="9">
    <source>
        <dbReference type="EMBL" id="CEA15667.1"/>
    </source>
</evidence>
<evidence type="ECO:0000256" key="2">
    <source>
        <dbReference type="ARBA" id="ARBA00022670"/>
    </source>
</evidence>
<proteinExistence type="inferred from homology"/>
<accession>A0A098C171</accession>
<dbReference type="GO" id="GO:0106300">
    <property type="term" value="P:protein-DNA covalent cross-linking repair"/>
    <property type="evidence" value="ECO:0007669"/>
    <property type="project" value="InterPro"/>
</dbReference>
<dbReference type="SUPFAM" id="SSF143081">
    <property type="entry name" value="BB1717-like"/>
    <property type="match status" value="1"/>
</dbReference>
<dbReference type="PANTHER" id="PTHR13604">
    <property type="entry name" value="DC12-RELATED"/>
    <property type="match status" value="1"/>
</dbReference>
<dbReference type="InterPro" id="IPR036590">
    <property type="entry name" value="SRAP-like"/>
</dbReference>
<dbReference type="Gene3D" id="3.90.1680.10">
    <property type="entry name" value="SOS response associated peptidase-like"/>
    <property type="match status" value="1"/>
</dbReference>
<dbReference type="PATRIC" id="fig|1562970.3.peg.897"/>
<dbReference type="KEGG" id="pbt:ING2E5B_0905"/>
<evidence type="ECO:0000313" key="10">
    <source>
        <dbReference type="Proteomes" id="UP000032417"/>
    </source>
</evidence>
<evidence type="ECO:0000256" key="3">
    <source>
        <dbReference type="ARBA" id="ARBA00022763"/>
    </source>
</evidence>
<keyword evidence="4 8" id="KW-0378">Hydrolase</keyword>
<dbReference type="AlphaFoldDB" id="A0A098C171"/>
<dbReference type="PANTHER" id="PTHR13604:SF0">
    <property type="entry name" value="ABASIC SITE PROCESSING PROTEIN HMCES"/>
    <property type="match status" value="1"/>
</dbReference>
<dbReference type="EMBL" id="LN515532">
    <property type="protein sequence ID" value="CEA15667.1"/>
    <property type="molecule type" value="Genomic_DNA"/>
</dbReference>
<sequence length="238" mass="27470">MCFTVSFEGKAIKAVKEHLINNKNLKMNGEFSDVYYLVSGFSHPRLPVIKKHSIDISEWGLIPSFVTDEEKANELANMTLNARSDTIHEKPSFRNSIKSNRCVLPLDGFYEWQQAGKIKLPYYIYPTDETVFYLGCIYNTWVNKNTGEIRDTFSIITTEANPLMEIIHNTKKRMPLILPKYALETWVDPSTSINEINNMMKPYPDDLMSAYTITQNAGNARFNRNIPEIKQRIEPSLF</sequence>
<keyword evidence="5" id="KW-0190">Covalent protein-DNA linkage</keyword>
<evidence type="ECO:0000256" key="6">
    <source>
        <dbReference type="ARBA" id="ARBA00023125"/>
    </source>
</evidence>
<dbReference type="GO" id="GO:0003697">
    <property type="term" value="F:single-stranded DNA binding"/>
    <property type="evidence" value="ECO:0007669"/>
    <property type="project" value="InterPro"/>
</dbReference>
<keyword evidence="7" id="KW-0456">Lyase</keyword>
<dbReference type="OrthoDB" id="9782620at2"/>
<evidence type="ECO:0000256" key="1">
    <source>
        <dbReference type="ARBA" id="ARBA00008136"/>
    </source>
</evidence>
<keyword evidence="3" id="KW-0227">DNA damage</keyword>
<reference evidence="9 10" key="1">
    <citation type="submission" date="2014-08" db="EMBL/GenBank/DDBJ databases">
        <authorList>
            <person name="Wibberg D."/>
        </authorList>
    </citation>
    <scope>NUCLEOTIDE SEQUENCE [LARGE SCALE GENOMIC DNA]</scope>
    <source>
        <strain evidence="10">ING2-E5B</strain>
    </source>
</reference>
<evidence type="ECO:0000256" key="5">
    <source>
        <dbReference type="ARBA" id="ARBA00023124"/>
    </source>
</evidence>
<gene>
    <name evidence="9" type="ORF">ING2E5B_0905</name>
</gene>
<dbReference type="InterPro" id="IPR003738">
    <property type="entry name" value="SRAP"/>
</dbReference>
<organism evidence="9 10">
    <name type="scientific">Fermentimonas caenicola</name>
    <dbReference type="NCBI Taxonomy" id="1562970"/>
    <lineage>
        <taxon>Bacteria</taxon>
        <taxon>Pseudomonadati</taxon>
        <taxon>Bacteroidota</taxon>
        <taxon>Bacteroidia</taxon>
        <taxon>Bacteroidales</taxon>
        <taxon>Dysgonomonadaceae</taxon>
        <taxon>Fermentimonas</taxon>
    </lineage>
</organism>
<dbReference type="STRING" id="1562970.ING2E5B_0905"/>